<evidence type="ECO:0008006" key="3">
    <source>
        <dbReference type="Google" id="ProtNLM"/>
    </source>
</evidence>
<name>A0A848AY64_9BACT</name>
<gene>
    <name evidence="1" type="ORF">HF882_07740</name>
</gene>
<protein>
    <recommendedName>
        <fullName evidence="3">Lipoprotein</fullName>
    </recommendedName>
</protein>
<sequence length="214" mass="24846">MNKMAMLFRFLISGGSALLFGCHFSSLSIYEHLIISKNDNIIGYEIKSPIYSPSILNEKKKIEISDSIFWKWNDCQKNAEMSFPTFYLKKQEHILQVSPSLTYQDWLNFVRAANVKEQVWGYMPHKLLDDKNTCKVDYILINAYLFDSRYSDLTMLFNQSGLLYFSLRTSLKNKIGEIGSASGVFYSCPLGKEQMEKVFGTEYRNSINAYFSRM</sequence>
<evidence type="ECO:0000313" key="2">
    <source>
        <dbReference type="Proteomes" id="UP000576225"/>
    </source>
</evidence>
<dbReference type="AlphaFoldDB" id="A0A848AY64"/>
<dbReference type="Proteomes" id="UP000576225">
    <property type="component" value="Unassembled WGS sequence"/>
</dbReference>
<proteinExistence type="predicted"/>
<reference evidence="1 2" key="1">
    <citation type="submission" date="2020-04" db="EMBL/GenBank/DDBJ databases">
        <authorList>
            <person name="Hitch T.C.A."/>
            <person name="Wylensek D."/>
            <person name="Clavel T."/>
        </authorList>
    </citation>
    <scope>NUCLEOTIDE SEQUENCE [LARGE SCALE GENOMIC DNA]</scope>
    <source>
        <strain evidence="1 2">COR2-253-APC-1A</strain>
    </source>
</reference>
<dbReference type="PROSITE" id="PS51257">
    <property type="entry name" value="PROKAR_LIPOPROTEIN"/>
    <property type="match status" value="1"/>
</dbReference>
<evidence type="ECO:0000313" key="1">
    <source>
        <dbReference type="EMBL" id="NMD86470.1"/>
    </source>
</evidence>
<organism evidence="1 2">
    <name type="scientific">Victivallis vadensis</name>
    <dbReference type="NCBI Taxonomy" id="172901"/>
    <lineage>
        <taxon>Bacteria</taxon>
        <taxon>Pseudomonadati</taxon>
        <taxon>Lentisphaerota</taxon>
        <taxon>Lentisphaeria</taxon>
        <taxon>Victivallales</taxon>
        <taxon>Victivallaceae</taxon>
        <taxon>Victivallis</taxon>
    </lineage>
</organism>
<dbReference type="RefSeq" id="WP_168962193.1">
    <property type="nucleotide sequence ID" value="NZ_CALXNT010000010.1"/>
</dbReference>
<accession>A0A848AY64</accession>
<comment type="caution">
    <text evidence="1">The sequence shown here is derived from an EMBL/GenBank/DDBJ whole genome shotgun (WGS) entry which is preliminary data.</text>
</comment>
<dbReference type="EMBL" id="JABAEW010000011">
    <property type="protein sequence ID" value="NMD86470.1"/>
    <property type="molecule type" value="Genomic_DNA"/>
</dbReference>